<gene>
    <name evidence="1" type="ORF">IWQ57_000973</name>
</gene>
<keyword evidence="2" id="KW-1185">Reference proteome</keyword>
<evidence type="ECO:0000313" key="1">
    <source>
        <dbReference type="EMBL" id="KAJ2774116.1"/>
    </source>
</evidence>
<proteinExistence type="predicted"/>
<comment type="caution">
    <text evidence="1">The sequence shown here is derived from an EMBL/GenBank/DDBJ whole genome shotgun (WGS) entry which is preliminary data.</text>
</comment>
<sequence length="386" mass="43298">MGNSLSFSVTPREQLRASLVEASTGLHVDPRGRGDAIMIIFFIAVYALDLVAVAYMLYNRNYPPIRCKSPILMAGIIVSAIFWFVGDIHINGHVPVKDTPWDNCKAFGIWINVILGVCMVSALIAIRTLGLLRVFIMGQPFRGRGLYLSILLYTVCLLIFGTVVQVIPAKKTFYYLDVVDVCYCTNGLMAAIFALVWITWIPVVILSWRVRAIKSSFNEALEAAVGCIIVFSVLTTVTVMHYALPNFVLSLGQRIVTTCLDQVATHVYWWTIMGVPIFNCLFRRQQYLNEWTLKLLSDGLQSEYDVVTTSASADATLVERSSKGFSRAPAPNARYDYPYLGGSRYDIPITDRISNGQNGGSISWPQLADYPQAKEPQPNKRHFRRW</sequence>
<reference evidence="1" key="1">
    <citation type="submission" date="2022-07" db="EMBL/GenBank/DDBJ databases">
        <title>Phylogenomic reconstructions and comparative analyses of Kickxellomycotina fungi.</title>
        <authorList>
            <person name="Reynolds N.K."/>
            <person name="Stajich J.E."/>
            <person name="Barry K."/>
            <person name="Grigoriev I.V."/>
            <person name="Crous P."/>
            <person name="Smith M.E."/>
        </authorList>
    </citation>
    <scope>NUCLEOTIDE SEQUENCE</scope>
    <source>
        <strain evidence="1">CBS 109366</strain>
    </source>
</reference>
<name>A0ACC1K623_9FUNG</name>
<evidence type="ECO:0000313" key="2">
    <source>
        <dbReference type="Proteomes" id="UP001140234"/>
    </source>
</evidence>
<accession>A0ACC1K623</accession>
<dbReference type="EMBL" id="JANBUJ010000134">
    <property type="protein sequence ID" value="KAJ2774116.1"/>
    <property type="molecule type" value="Genomic_DNA"/>
</dbReference>
<dbReference type="Proteomes" id="UP001140234">
    <property type="component" value="Unassembled WGS sequence"/>
</dbReference>
<protein>
    <submittedName>
        <fullName evidence="1">Uncharacterized protein</fullName>
    </submittedName>
</protein>
<organism evidence="1 2">
    <name type="scientific">Coemansia nantahalensis</name>
    <dbReference type="NCBI Taxonomy" id="2789366"/>
    <lineage>
        <taxon>Eukaryota</taxon>
        <taxon>Fungi</taxon>
        <taxon>Fungi incertae sedis</taxon>
        <taxon>Zoopagomycota</taxon>
        <taxon>Kickxellomycotina</taxon>
        <taxon>Kickxellomycetes</taxon>
        <taxon>Kickxellales</taxon>
        <taxon>Kickxellaceae</taxon>
        <taxon>Coemansia</taxon>
    </lineage>
</organism>